<keyword evidence="4" id="KW-0472">Membrane</keyword>
<keyword evidence="3 5" id="KW-0732">Signal</keyword>
<comment type="subcellular location">
    <subcellularLocation>
        <location evidence="1">Secreted</location>
    </subcellularLocation>
</comment>
<evidence type="ECO:0000256" key="3">
    <source>
        <dbReference type="ARBA" id="ARBA00022729"/>
    </source>
</evidence>
<dbReference type="OrthoDB" id="10441862at2759"/>
<feature type="transmembrane region" description="Helical" evidence="4">
    <location>
        <begin position="111"/>
        <end position="138"/>
    </location>
</feature>
<accession>A0A3L6SD81</accession>
<evidence type="ECO:0000256" key="1">
    <source>
        <dbReference type="ARBA" id="ARBA00004613"/>
    </source>
</evidence>
<evidence type="ECO:0000256" key="4">
    <source>
        <dbReference type="SAM" id="Phobius"/>
    </source>
</evidence>
<proteinExistence type="predicted"/>
<dbReference type="Proteomes" id="UP000275267">
    <property type="component" value="Unassembled WGS sequence"/>
</dbReference>
<feature type="chain" id="PRO_5018088794" evidence="5">
    <location>
        <begin position="26"/>
        <end position="178"/>
    </location>
</feature>
<keyword evidence="4" id="KW-0812">Transmembrane</keyword>
<dbReference type="STRING" id="4540.A0A3L6SD81"/>
<dbReference type="PANTHER" id="PTHR33191">
    <property type="entry name" value="RIPENING-RELATED PROTEIN 2-RELATED"/>
    <property type="match status" value="1"/>
</dbReference>
<dbReference type="AlphaFoldDB" id="A0A3L6SD81"/>
<dbReference type="InterPro" id="IPR039271">
    <property type="entry name" value="Kiwellin-like"/>
</dbReference>
<keyword evidence="4" id="KW-1133">Transmembrane helix</keyword>
<organism evidence="6 7">
    <name type="scientific">Panicum miliaceum</name>
    <name type="common">Proso millet</name>
    <name type="synonym">Broomcorn millet</name>
    <dbReference type="NCBI Taxonomy" id="4540"/>
    <lineage>
        <taxon>Eukaryota</taxon>
        <taxon>Viridiplantae</taxon>
        <taxon>Streptophyta</taxon>
        <taxon>Embryophyta</taxon>
        <taxon>Tracheophyta</taxon>
        <taxon>Spermatophyta</taxon>
        <taxon>Magnoliopsida</taxon>
        <taxon>Liliopsida</taxon>
        <taxon>Poales</taxon>
        <taxon>Poaceae</taxon>
        <taxon>PACMAD clade</taxon>
        <taxon>Panicoideae</taxon>
        <taxon>Panicodae</taxon>
        <taxon>Paniceae</taxon>
        <taxon>Panicinae</taxon>
        <taxon>Panicum</taxon>
        <taxon>Panicum sect. Panicum</taxon>
    </lineage>
</organism>
<evidence type="ECO:0000313" key="7">
    <source>
        <dbReference type="Proteomes" id="UP000275267"/>
    </source>
</evidence>
<evidence type="ECO:0000256" key="2">
    <source>
        <dbReference type="ARBA" id="ARBA00022525"/>
    </source>
</evidence>
<feature type="signal peptide" evidence="5">
    <location>
        <begin position="1"/>
        <end position="25"/>
    </location>
</feature>
<protein>
    <submittedName>
        <fullName evidence="6">Ripening-related protein 4</fullName>
    </submittedName>
</protein>
<name>A0A3L6SD81_PANMI</name>
<dbReference type="GO" id="GO:0005576">
    <property type="term" value="C:extracellular region"/>
    <property type="evidence" value="ECO:0007669"/>
    <property type="project" value="UniProtKB-SubCell"/>
</dbReference>
<evidence type="ECO:0000256" key="5">
    <source>
        <dbReference type="SAM" id="SignalP"/>
    </source>
</evidence>
<sequence>MVDTRVLVVFALLQITCFLFHDVSAATCHASGFIPGKGRNCDREIGLDRCCVAGKRYPQFRCSPPVSAKTPAILRFNRFESGEDATRITSCDMRFHRDKELLITFGVPQSVLFFLILFGTKKLVSFCFCIICLASSFLQQVERVLIYQIAIILPRMDTRENYEPNLENMLNNIMSSKQ</sequence>
<reference evidence="7" key="1">
    <citation type="journal article" date="2019" name="Nat. Commun.">
        <title>The genome of broomcorn millet.</title>
        <authorList>
            <person name="Zou C."/>
            <person name="Miki D."/>
            <person name="Li D."/>
            <person name="Tang Q."/>
            <person name="Xiao L."/>
            <person name="Rajput S."/>
            <person name="Deng P."/>
            <person name="Jia W."/>
            <person name="Huang R."/>
            <person name="Zhang M."/>
            <person name="Sun Y."/>
            <person name="Hu J."/>
            <person name="Fu X."/>
            <person name="Schnable P.S."/>
            <person name="Li F."/>
            <person name="Zhang H."/>
            <person name="Feng B."/>
            <person name="Zhu X."/>
            <person name="Liu R."/>
            <person name="Schnable J.C."/>
            <person name="Zhu J.-K."/>
            <person name="Zhang H."/>
        </authorList>
    </citation>
    <scope>NUCLEOTIDE SEQUENCE [LARGE SCALE GENOMIC DNA]</scope>
</reference>
<dbReference type="EMBL" id="PQIB02000005">
    <property type="protein sequence ID" value="RLN18102.1"/>
    <property type="molecule type" value="Genomic_DNA"/>
</dbReference>
<keyword evidence="7" id="KW-1185">Reference proteome</keyword>
<evidence type="ECO:0000313" key="6">
    <source>
        <dbReference type="EMBL" id="RLN18102.1"/>
    </source>
</evidence>
<dbReference type="PANTHER" id="PTHR33191:SF71">
    <property type="entry name" value="RIPENING-RELATED PROTEIN 4-RELATED"/>
    <property type="match status" value="1"/>
</dbReference>
<comment type="caution">
    <text evidence="6">The sequence shown here is derived from an EMBL/GenBank/DDBJ whole genome shotgun (WGS) entry which is preliminary data.</text>
</comment>
<gene>
    <name evidence="6" type="ORF">C2845_PM02G10790</name>
</gene>
<dbReference type="Pfam" id="PF24300">
    <property type="entry name" value="KWL1"/>
    <property type="match status" value="1"/>
</dbReference>
<keyword evidence="2" id="KW-0964">Secreted</keyword>